<dbReference type="EMBL" id="MQUQ01000031">
    <property type="protein sequence ID" value="OLZ43602.1"/>
    <property type="molecule type" value="Genomic_DNA"/>
</dbReference>
<evidence type="ECO:0000256" key="1">
    <source>
        <dbReference type="SAM" id="MobiDB-lite"/>
    </source>
</evidence>
<keyword evidence="3" id="KW-1185">Reference proteome</keyword>
<organism evidence="2 3">
    <name type="scientific">Amycolatopsis coloradensis</name>
    <dbReference type="NCBI Taxonomy" id="76021"/>
    <lineage>
        <taxon>Bacteria</taxon>
        <taxon>Bacillati</taxon>
        <taxon>Actinomycetota</taxon>
        <taxon>Actinomycetes</taxon>
        <taxon>Pseudonocardiales</taxon>
        <taxon>Pseudonocardiaceae</taxon>
        <taxon>Amycolatopsis</taxon>
    </lineage>
</organism>
<reference evidence="2 3" key="1">
    <citation type="submission" date="2016-01" db="EMBL/GenBank/DDBJ databases">
        <title>Amycolatopsis coloradensis genome sequencing and assembly.</title>
        <authorList>
            <person name="Mayilraj S."/>
        </authorList>
    </citation>
    <scope>NUCLEOTIDE SEQUENCE [LARGE SCALE GENOMIC DNA]</scope>
    <source>
        <strain evidence="2 3">DSM 44225</strain>
    </source>
</reference>
<comment type="caution">
    <text evidence="2">The sequence shown here is derived from an EMBL/GenBank/DDBJ whole genome shotgun (WGS) entry which is preliminary data.</text>
</comment>
<dbReference type="Proteomes" id="UP000187486">
    <property type="component" value="Unassembled WGS sequence"/>
</dbReference>
<feature type="region of interest" description="Disordered" evidence="1">
    <location>
        <begin position="1"/>
        <end position="20"/>
    </location>
</feature>
<protein>
    <submittedName>
        <fullName evidence="2">Uncharacterized protein</fullName>
    </submittedName>
</protein>
<accession>A0A1R0KEU2</accession>
<dbReference type="AlphaFoldDB" id="A0A1R0KEU2"/>
<evidence type="ECO:0000313" key="2">
    <source>
        <dbReference type="EMBL" id="OLZ43602.1"/>
    </source>
</evidence>
<proteinExistence type="predicted"/>
<sequence length="137" mass="14606">MTDRCLQIKGPEAETMGSPVRDASAQSTFFLMLGHQPFDPKQSFAEQVDATLSSALAAVRAQGYGPEDVFAPIDVSGRTDEEVEIVRERVAAAGLVHAALVDERQPPRPGTVTRASLDPESNSVLTDARAARILGDS</sequence>
<gene>
    <name evidence="2" type="ORF">BS329_38765</name>
</gene>
<evidence type="ECO:0000313" key="3">
    <source>
        <dbReference type="Proteomes" id="UP000187486"/>
    </source>
</evidence>
<name>A0A1R0KEU2_9PSEU</name>